<dbReference type="GO" id="GO:0006406">
    <property type="term" value="P:mRNA export from nucleus"/>
    <property type="evidence" value="ECO:0007669"/>
    <property type="project" value="TreeGrafter"/>
</dbReference>
<dbReference type="SUPFAM" id="SSF54928">
    <property type="entry name" value="RNA-binding domain, RBD"/>
    <property type="match status" value="1"/>
</dbReference>
<protein>
    <recommendedName>
        <fullName evidence="4">RRM domain-containing protein</fullName>
    </recommendedName>
</protein>
<dbReference type="PANTHER" id="PTHR19965">
    <property type="entry name" value="RNA AND EXPORT FACTOR BINDING PROTEIN"/>
    <property type="match status" value="1"/>
</dbReference>
<evidence type="ECO:0000313" key="5">
    <source>
        <dbReference type="EMBL" id="EOA35523.1"/>
    </source>
</evidence>
<dbReference type="Proteomes" id="UP000029121">
    <property type="component" value="Unassembled WGS sequence"/>
</dbReference>
<dbReference type="STRING" id="81985.R0IFJ9"/>
<dbReference type="InterPro" id="IPR051229">
    <property type="entry name" value="ALYREF_mRNA_export"/>
</dbReference>
<dbReference type="Pfam" id="PF00076">
    <property type="entry name" value="RRM_1"/>
    <property type="match status" value="1"/>
</dbReference>
<dbReference type="Pfam" id="PF13865">
    <property type="entry name" value="FoP_duplication"/>
    <property type="match status" value="1"/>
</dbReference>
<keyword evidence="6" id="KW-1185">Reference proteome</keyword>
<dbReference type="OrthoDB" id="1049195at2759"/>
<evidence type="ECO:0000313" key="6">
    <source>
        <dbReference type="Proteomes" id="UP000029121"/>
    </source>
</evidence>
<evidence type="ECO:0000259" key="4">
    <source>
        <dbReference type="PROSITE" id="PS50102"/>
    </source>
</evidence>
<feature type="compositionally biased region" description="Gly residues" evidence="3">
    <location>
        <begin position="38"/>
        <end position="52"/>
    </location>
</feature>
<feature type="compositionally biased region" description="Gly residues" evidence="3">
    <location>
        <begin position="240"/>
        <end position="260"/>
    </location>
</feature>
<accession>R0IFJ9</accession>
<evidence type="ECO:0000256" key="1">
    <source>
        <dbReference type="ARBA" id="ARBA00022884"/>
    </source>
</evidence>
<gene>
    <name evidence="5" type="ORF">CARUB_v10020732mg</name>
</gene>
<name>R0IFJ9_9BRAS</name>
<keyword evidence="1 2" id="KW-0694">RNA-binding</keyword>
<dbReference type="CDD" id="cd12680">
    <property type="entry name" value="RRM_THOC4"/>
    <property type="match status" value="1"/>
</dbReference>
<dbReference type="EMBL" id="KB870806">
    <property type="protein sequence ID" value="EOA35523.1"/>
    <property type="molecule type" value="Genomic_DNA"/>
</dbReference>
<dbReference type="eggNOG" id="KOG0533">
    <property type="taxonomic scope" value="Eukaryota"/>
</dbReference>
<dbReference type="AlphaFoldDB" id="R0IFJ9"/>
<dbReference type="InterPro" id="IPR025715">
    <property type="entry name" value="FoP_C"/>
</dbReference>
<dbReference type="PROSITE" id="PS50102">
    <property type="entry name" value="RRM"/>
    <property type="match status" value="1"/>
</dbReference>
<dbReference type="SMART" id="SM01218">
    <property type="entry name" value="FoP_duplication"/>
    <property type="match status" value="1"/>
</dbReference>
<dbReference type="InterPro" id="IPR035979">
    <property type="entry name" value="RBD_domain_sf"/>
</dbReference>
<dbReference type="InterPro" id="IPR012677">
    <property type="entry name" value="Nucleotide-bd_a/b_plait_sf"/>
</dbReference>
<dbReference type="PANTHER" id="PTHR19965:SF86">
    <property type="entry name" value="THO COMPLEX SUBUNIT 4C"/>
    <property type="match status" value="1"/>
</dbReference>
<feature type="region of interest" description="Disordered" evidence="3">
    <location>
        <begin position="212"/>
        <end position="294"/>
    </location>
</feature>
<feature type="compositionally biased region" description="Basic and acidic residues" evidence="3">
    <location>
        <begin position="270"/>
        <end position="287"/>
    </location>
</feature>
<organism evidence="5 6">
    <name type="scientific">Capsella rubella</name>
    <dbReference type="NCBI Taxonomy" id="81985"/>
    <lineage>
        <taxon>Eukaryota</taxon>
        <taxon>Viridiplantae</taxon>
        <taxon>Streptophyta</taxon>
        <taxon>Embryophyta</taxon>
        <taxon>Tracheophyta</taxon>
        <taxon>Spermatophyta</taxon>
        <taxon>Magnoliopsida</taxon>
        <taxon>eudicotyledons</taxon>
        <taxon>Gunneridae</taxon>
        <taxon>Pentapetalae</taxon>
        <taxon>rosids</taxon>
        <taxon>malvids</taxon>
        <taxon>Brassicales</taxon>
        <taxon>Brassicaceae</taxon>
        <taxon>Camelineae</taxon>
        <taxon>Capsella</taxon>
    </lineage>
</organism>
<feature type="region of interest" description="Disordered" evidence="3">
    <location>
        <begin position="16"/>
        <end position="63"/>
    </location>
</feature>
<evidence type="ECO:0000256" key="2">
    <source>
        <dbReference type="PROSITE-ProRule" id="PRU00176"/>
    </source>
</evidence>
<proteinExistence type="predicted"/>
<dbReference type="InterPro" id="IPR000504">
    <property type="entry name" value="RRM_dom"/>
</dbReference>
<dbReference type="Gene3D" id="3.30.70.330">
    <property type="match status" value="1"/>
</dbReference>
<dbReference type="KEGG" id="crb:17895557"/>
<dbReference type="GO" id="GO:0005634">
    <property type="term" value="C:nucleus"/>
    <property type="evidence" value="ECO:0007669"/>
    <property type="project" value="TreeGrafter"/>
</dbReference>
<sequence>MSDALNMTLDEIVKRSKTARSAAAKSGGKGVSRRGRGRGGPNNGVVGAGRGAGPVRRGPLAVNARPSPFSINKLARRKRNLPWQNQNDLFEESLRAVGVSGVELGTTVYITNLDQGVTNEDIRELYAEIGELKRYAIHYDKNGRPSGSAEVVYMRSGDAFQAMKKYNNVLLDGRPMRLEILGGSTQAAPVATRVNVTGLNGRMKRSVFIGQGVRGGRVARGRGSGPSVRRPTTQQNQQGGVKGGRGGFRGRGRGASGGRGNNKSGRGGKKPVEKSAADLDKDLESYHAEAMNIS</sequence>
<feature type="domain" description="RRM" evidence="4">
    <location>
        <begin position="106"/>
        <end position="183"/>
    </location>
</feature>
<dbReference type="SMART" id="SM00360">
    <property type="entry name" value="RRM"/>
    <property type="match status" value="1"/>
</dbReference>
<reference evidence="6" key="1">
    <citation type="journal article" date="2013" name="Nat. Genet.">
        <title>The Capsella rubella genome and the genomic consequences of rapid mating system evolution.</title>
        <authorList>
            <person name="Slotte T."/>
            <person name="Hazzouri K.M."/>
            <person name="Agren J.A."/>
            <person name="Koenig D."/>
            <person name="Maumus F."/>
            <person name="Guo Y.L."/>
            <person name="Steige K."/>
            <person name="Platts A.E."/>
            <person name="Escobar J.S."/>
            <person name="Newman L.K."/>
            <person name="Wang W."/>
            <person name="Mandakova T."/>
            <person name="Vello E."/>
            <person name="Smith L.M."/>
            <person name="Henz S.R."/>
            <person name="Steffen J."/>
            <person name="Takuno S."/>
            <person name="Brandvain Y."/>
            <person name="Coop G."/>
            <person name="Andolfatto P."/>
            <person name="Hu T.T."/>
            <person name="Blanchette M."/>
            <person name="Clark R.M."/>
            <person name="Quesneville H."/>
            <person name="Nordborg M."/>
            <person name="Gaut B.S."/>
            <person name="Lysak M.A."/>
            <person name="Jenkins J."/>
            <person name="Grimwood J."/>
            <person name="Chapman J."/>
            <person name="Prochnik S."/>
            <person name="Shu S."/>
            <person name="Rokhsar D."/>
            <person name="Schmutz J."/>
            <person name="Weigel D."/>
            <person name="Wright S.I."/>
        </authorList>
    </citation>
    <scope>NUCLEOTIDE SEQUENCE [LARGE SCALE GENOMIC DNA]</scope>
    <source>
        <strain evidence="6">cv. Monte Gargano</strain>
    </source>
</reference>
<evidence type="ECO:0000256" key="3">
    <source>
        <dbReference type="SAM" id="MobiDB-lite"/>
    </source>
</evidence>
<dbReference type="GO" id="GO:0003729">
    <property type="term" value="F:mRNA binding"/>
    <property type="evidence" value="ECO:0007669"/>
    <property type="project" value="TreeGrafter"/>
</dbReference>